<dbReference type="GO" id="GO:0005886">
    <property type="term" value="C:plasma membrane"/>
    <property type="evidence" value="ECO:0007669"/>
    <property type="project" value="TreeGrafter"/>
</dbReference>
<protein>
    <submittedName>
        <fullName evidence="8">Nramp family divalent metal transporter</fullName>
    </submittedName>
</protein>
<feature type="transmembrane region" description="Helical" evidence="7">
    <location>
        <begin position="291"/>
        <end position="317"/>
    </location>
</feature>
<keyword evidence="4" id="KW-0769">Symport</keyword>
<organism evidence="8 9">
    <name type="scientific">Christiangramia lutea</name>
    <dbReference type="NCBI Taxonomy" id="1607951"/>
    <lineage>
        <taxon>Bacteria</taxon>
        <taxon>Pseudomonadati</taxon>
        <taxon>Bacteroidota</taxon>
        <taxon>Flavobacteriia</taxon>
        <taxon>Flavobacteriales</taxon>
        <taxon>Flavobacteriaceae</taxon>
        <taxon>Christiangramia</taxon>
    </lineage>
</organism>
<accession>A0A9X2A8L7</accession>
<comment type="subcellular location">
    <subcellularLocation>
        <location evidence="1">Membrane</location>
        <topology evidence="1">Multi-pass membrane protein</topology>
    </subcellularLocation>
</comment>
<dbReference type="InterPro" id="IPR001046">
    <property type="entry name" value="NRAMP_fam"/>
</dbReference>
<feature type="transmembrane region" description="Helical" evidence="7">
    <location>
        <begin position="93"/>
        <end position="117"/>
    </location>
</feature>
<feature type="transmembrane region" description="Helical" evidence="7">
    <location>
        <begin position="396"/>
        <end position="421"/>
    </location>
</feature>
<evidence type="ECO:0000256" key="4">
    <source>
        <dbReference type="ARBA" id="ARBA00022847"/>
    </source>
</evidence>
<feature type="transmembrane region" description="Helical" evidence="7">
    <location>
        <begin position="362"/>
        <end position="384"/>
    </location>
</feature>
<feature type="transmembrane region" description="Helical" evidence="7">
    <location>
        <begin position="14"/>
        <end position="32"/>
    </location>
</feature>
<feature type="transmembrane region" description="Helical" evidence="7">
    <location>
        <begin position="137"/>
        <end position="155"/>
    </location>
</feature>
<evidence type="ECO:0000256" key="7">
    <source>
        <dbReference type="SAM" id="Phobius"/>
    </source>
</evidence>
<dbReference type="RefSeq" id="WP_240712559.1">
    <property type="nucleotide sequence ID" value="NZ_JAKVTV010000001.1"/>
</dbReference>
<evidence type="ECO:0000313" key="8">
    <source>
        <dbReference type="EMBL" id="MCH4822430.1"/>
    </source>
</evidence>
<dbReference type="Pfam" id="PF01566">
    <property type="entry name" value="Nramp"/>
    <property type="match status" value="1"/>
</dbReference>
<feature type="transmembrane region" description="Helical" evidence="7">
    <location>
        <begin position="338"/>
        <end position="356"/>
    </location>
</feature>
<sequence length="424" mass="45983">MDATANNRSFLQKVIAIILGFGPGIFAIGYTIGTGSVTSMIVAGSKFNMELLWVLLLSCLFSGILMFAYGNFALITGETALFGFKKHLKFGKALGILIIIGVTFGQWNSLMGILGISSNIIFEILALNFTGLRGYEYETVLITAIVIILVFYLLLLVGKYTFFEKILVIFVTLMGLSFMLSLFFVQPLPLDVVKGMIPTIPDVPGGKMLVAAFVGTTMASATFLSRPLFVKGKGWTIKNLDQQKKDSITAAILIFVISGIIMAVAAGALFYEGKEVTKVLDMANTLEPVAGRWAVTIFFFGALSAGLSSIFPCLLIAPLLIADYQSGELDTSSKQFRIITFIACLVALIGPVFGANPIEIQILSQVFNVFVLPLVILGIIILVNSKKVMKEYKTGLFVNIGLFASLLFACVISYNGILALMEYF</sequence>
<dbReference type="PANTHER" id="PTHR11706:SF33">
    <property type="entry name" value="NATURAL RESISTANCE-ASSOCIATED MACROPHAGE PROTEIN 2"/>
    <property type="match status" value="1"/>
</dbReference>
<dbReference type="NCBIfam" id="NF037982">
    <property type="entry name" value="Nramp_1"/>
    <property type="match status" value="1"/>
</dbReference>
<proteinExistence type="predicted"/>
<dbReference type="PANTHER" id="PTHR11706">
    <property type="entry name" value="SOLUTE CARRIER PROTEIN FAMILY 11 MEMBER"/>
    <property type="match status" value="1"/>
</dbReference>
<keyword evidence="2" id="KW-0813">Transport</keyword>
<evidence type="ECO:0000256" key="5">
    <source>
        <dbReference type="ARBA" id="ARBA00022989"/>
    </source>
</evidence>
<feature type="transmembrane region" description="Helical" evidence="7">
    <location>
        <begin position="250"/>
        <end position="271"/>
    </location>
</feature>
<name>A0A9X2A8L7_9FLAO</name>
<gene>
    <name evidence="8" type="ORF">ML462_04525</name>
</gene>
<dbReference type="GO" id="GO:0005384">
    <property type="term" value="F:manganese ion transmembrane transporter activity"/>
    <property type="evidence" value="ECO:0007669"/>
    <property type="project" value="TreeGrafter"/>
</dbReference>
<dbReference type="Proteomes" id="UP001139226">
    <property type="component" value="Unassembled WGS sequence"/>
</dbReference>
<dbReference type="EMBL" id="JAKVTV010000001">
    <property type="protein sequence ID" value="MCH4822430.1"/>
    <property type="molecule type" value="Genomic_DNA"/>
</dbReference>
<dbReference type="GO" id="GO:0015293">
    <property type="term" value="F:symporter activity"/>
    <property type="evidence" value="ECO:0007669"/>
    <property type="project" value="UniProtKB-KW"/>
</dbReference>
<dbReference type="AlphaFoldDB" id="A0A9X2A8L7"/>
<keyword evidence="3 7" id="KW-0812">Transmembrane</keyword>
<comment type="caution">
    <text evidence="8">The sequence shown here is derived from an EMBL/GenBank/DDBJ whole genome shotgun (WGS) entry which is preliminary data.</text>
</comment>
<keyword evidence="9" id="KW-1185">Reference proteome</keyword>
<evidence type="ECO:0000256" key="1">
    <source>
        <dbReference type="ARBA" id="ARBA00004141"/>
    </source>
</evidence>
<keyword evidence="5 7" id="KW-1133">Transmembrane helix</keyword>
<evidence type="ECO:0000313" key="9">
    <source>
        <dbReference type="Proteomes" id="UP001139226"/>
    </source>
</evidence>
<dbReference type="GO" id="GO:0015086">
    <property type="term" value="F:cadmium ion transmembrane transporter activity"/>
    <property type="evidence" value="ECO:0007669"/>
    <property type="project" value="TreeGrafter"/>
</dbReference>
<keyword evidence="6 7" id="KW-0472">Membrane</keyword>
<feature type="transmembrane region" description="Helical" evidence="7">
    <location>
        <begin position="167"/>
        <end position="188"/>
    </location>
</feature>
<evidence type="ECO:0000256" key="2">
    <source>
        <dbReference type="ARBA" id="ARBA00022448"/>
    </source>
</evidence>
<feature type="transmembrane region" description="Helical" evidence="7">
    <location>
        <begin position="208"/>
        <end position="229"/>
    </location>
</feature>
<evidence type="ECO:0000256" key="3">
    <source>
        <dbReference type="ARBA" id="ARBA00022692"/>
    </source>
</evidence>
<dbReference type="GO" id="GO:0034755">
    <property type="term" value="P:iron ion transmembrane transport"/>
    <property type="evidence" value="ECO:0007669"/>
    <property type="project" value="TreeGrafter"/>
</dbReference>
<evidence type="ECO:0000256" key="6">
    <source>
        <dbReference type="ARBA" id="ARBA00023136"/>
    </source>
</evidence>
<feature type="transmembrane region" description="Helical" evidence="7">
    <location>
        <begin position="52"/>
        <end position="72"/>
    </location>
</feature>
<reference evidence="8" key="1">
    <citation type="submission" date="2022-03" db="EMBL/GenBank/DDBJ databases">
        <title>Gramella crocea sp. nov., isolated from activated sludge of a seafood processing plant.</title>
        <authorList>
            <person name="Zhang X."/>
        </authorList>
    </citation>
    <scope>NUCLEOTIDE SEQUENCE</scope>
    <source>
        <strain evidence="8">YJ019</strain>
    </source>
</reference>